<evidence type="ECO:0000313" key="2">
    <source>
        <dbReference type="EMBL" id="OWZ00945.1"/>
    </source>
</evidence>
<gene>
    <name evidence="2" type="ORF">PHMEG_00027762</name>
</gene>
<organism evidence="2 3">
    <name type="scientific">Phytophthora megakarya</name>
    <dbReference type="NCBI Taxonomy" id="4795"/>
    <lineage>
        <taxon>Eukaryota</taxon>
        <taxon>Sar</taxon>
        <taxon>Stramenopiles</taxon>
        <taxon>Oomycota</taxon>
        <taxon>Peronosporomycetes</taxon>
        <taxon>Peronosporales</taxon>
        <taxon>Peronosporaceae</taxon>
        <taxon>Phytophthora</taxon>
    </lineage>
</organism>
<feature type="region of interest" description="Disordered" evidence="1">
    <location>
        <begin position="221"/>
        <end position="246"/>
    </location>
</feature>
<dbReference type="AlphaFoldDB" id="A0A225V6H5"/>
<dbReference type="EMBL" id="NBNE01007217">
    <property type="protein sequence ID" value="OWZ00945.1"/>
    <property type="molecule type" value="Genomic_DNA"/>
</dbReference>
<evidence type="ECO:0008006" key="4">
    <source>
        <dbReference type="Google" id="ProtNLM"/>
    </source>
</evidence>
<protein>
    <recommendedName>
        <fullName evidence="4">PiggyBac transposable element-derived protein domain-containing protein</fullName>
    </recommendedName>
</protein>
<name>A0A225V6H5_9STRA</name>
<reference evidence="3" key="1">
    <citation type="submission" date="2017-03" db="EMBL/GenBank/DDBJ databases">
        <title>Phytopthora megakarya and P. palmivora, two closely related causual agents of cacao black pod achieved similar genome size and gene model numbers by different mechanisms.</title>
        <authorList>
            <person name="Ali S."/>
            <person name="Shao J."/>
            <person name="Larry D.J."/>
            <person name="Kronmiller B."/>
            <person name="Shen D."/>
            <person name="Strem M.D."/>
            <person name="Melnick R.L."/>
            <person name="Guiltinan M.J."/>
            <person name="Tyler B.M."/>
            <person name="Meinhardt L.W."/>
            <person name="Bailey B.A."/>
        </authorList>
    </citation>
    <scope>NUCLEOTIDE SEQUENCE [LARGE SCALE GENOMIC DNA]</scope>
    <source>
        <strain evidence="3">zdho120</strain>
    </source>
</reference>
<dbReference type="STRING" id="4795.A0A225V6H5"/>
<comment type="caution">
    <text evidence="2">The sequence shown here is derived from an EMBL/GenBank/DDBJ whole genome shotgun (WGS) entry which is preliminary data.</text>
</comment>
<evidence type="ECO:0000313" key="3">
    <source>
        <dbReference type="Proteomes" id="UP000198211"/>
    </source>
</evidence>
<dbReference type="Proteomes" id="UP000198211">
    <property type="component" value="Unassembled WGS sequence"/>
</dbReference>
<keyword evidence="3" id="KW-1185">Reference proteome</keyword>
<accession>A0A225V6H5</accession>
<sequence length="308" mass="35242">MRVDNCCGKANEDEERVAQRAALQNLAEVLRAQETNRLMCTDNFYTSIPLSHKLQTMRIYLMCATELKQKKAAEENAERFAYLSEEAIRREWVLIGRTTSLCAFLALGALRRSHMSFVEKKMAHSHRCHVHNLPTATTTLWESRRTRPTTFTKQLYSTIYQNAEMLQGYTFGVSRHCNGQRFHRTQDRDKNTREESSNTCCILTATSRRSPESNYRIFKFRRRPEGPRNGAPSAAQTQRTDEMNGIVPSKDSVCANGCSAYAGAGVRSYENSYFCPTCLRVKNGRVTLRNKPRHLERGISLTCDHVSH</sequence>
<proteinExistence type="predicted"/>
<evidence type="ECO:0000256" key="1">
    <source>
        <dbReference type="SAM" id="MobiDB-lite"/>
    </source>
</evidence>